<protein>
    <recommendedName>
        <fullName evidence="1">DUF6708 domain-containing protein</fullName>
    </recommendedName>
</protein>
<reference evidence="2 3" key="1">
    <citation type="submission" date="2020-08" db="EMBL/GenBank/DDBJ databases">
        <title>Pseudomonas sp. nov.</title>
        <authorList>
            <person name="Gieschler S."/>
            <person name="Fiedler G."/>
            <person name="Brinks E."/>
            <person name="Boehnlein C."/>
            <person name="Franz C.M.A.P."/>
            <person name="Kabisch J."/>
        </authorList>
    </citation>
    <scope>NUCLEOTIDE SEQUENCE [LARGE SCALE GENOMIC DNA]</scope>
    <source>
        <strain evidence="2 3">MBT-1</strain>
    </source>
</reference>
<sequence length="154" mass="17909">MDTEAPRDEPIRFNRLRRKVYVYRFHHDGLHPFSRTAWFVRAEVYDWDDLRAEACSIYGPMGTGGLIETVTLAVVKPGTNKVIERFHFAHGIQQGETYWAMAQLFMQQGPHALPTFPNPPRDWNNENVQFNLARRLAPKVQWPAEMDLESRTAP</sequence>
<keyword evidence="3" id="KW-1185">Reference proteome</keyword>
<dbReference type="EMBL" id="JACMYG010000018">
    <property type="protein sequence ID" value="MBC2691540.1"/>
    <property type="molecule type" value="Genomic_DNA"/>
</dbReference>
<dbReference type="InterPro" id="IPR046554">
    <property type="entry name" value="DUF6708"/>
</dbReference>
<dbReference type="Pfam" id="PF20455">
    <property type="entry name" value="DUF6708"/>
    <property type="match status" value="1"/>
</dbReference>
<proteinExistence type="predicted"/>
<gene>
    <name evidence="2" type="ORF">H7995_17250</name>
</gene>
<feature type="domain" description="DUF6708" evidence="1">
    <location>
        <begin position="3"/>
        <end position="154"/>
    </location>
</feature>
<evidence type="ECO:0000259" key="1">
    <source>
        <dbReference type="Pfam" id="PF20455"/>
    </source>
</evidence>
<accession>A0A7X1KYK4</accession>
<name>A0A7X1KYK4_9PSED</name>
<comment type="caution">
    <text evidence="2">The sequence shown here is derived from an EMBL/GenBank/DDBJ whole genome shotgun (WGS) entry which is preliminary data.</text>
</comment>
<evidence type="ECO:0000313" key="2">
    <source>
        <dbReference type="EMBL" id="MBC2691540.1"/>
    </source>
</evidence>
<dbReference type="Proteomes" id="UP000526003">
    <property type="component" value="Unassembled WGS sequence"/>
</dbReference>
<dbReference type="AlphaFoldDB" id="A0A7X1KYK4"/>
<organism evidence="2 3">
    <name type="scientific">Pseudomonas kielensis</name>
    <dbReference type="NCBI Taxonomy" id="2762577"/>
    <lineage>
        <taxon>Bacteria</taxon>
        <taxon>Pseudomonadati</taxon>
        <taxon>Pseudomonadota</taxon>
        <taxon>Gammaproteobacteria</taxon>
        <taxon>Pseudomonadales</taxon>
        <taxon>Pseudomonadaceae</taxon>
        <taxon>Pseudomonas</taxon>
    </lineage>
</organism>
<evidence type="ECO:0000313" key="3">
    <source>
        <dbReference type="Proteomes" id="UP000526003"/>
    </source>
</evidence>